<dbReference type="InterPro" id="IPR055270">
    <property type="entry name" value="Glyco_tran_10_C"/>
</dbReference>
<evidence type="ECO:0000256" key="3">
    <source>
        <dbReference type="ARBA" id="ARBA00022676"/>
    </source>
</evidence>
<sequence length="190" mass="21816">MTINRSHYEESDLVIFQQWQMNLNDLPPKEDVYSGKKAWMYNSVEAPTNYARNGELGQLFAYRWTNWLNADFVESYFQPCLGPDSFIEKVLRPPLITLEKKNALRIRSQDNKRGLAPVAWIVSDCDSVNGNDFTAEEIATQYKFYLAFENNNCDDYVTEKLLRAYEVGAIPIVDGPSDYSRFDATGNAVL</sequence>
<evidence type="ECO:0000256" key="2">
    <source>
        <dbReference type="ARBA" id="ARBA00008919"/>
    </source>
</evidence>
<evidence type="ECO:0000256" key="1">
    <source>
        <dbReference type="ARBA" id="ARBA00004922"/>
    </source>
</evidence>
<proteinExistence type="inferred from homology"/>
<comment type="caution">
    <text evidence="7">The sequence shown here is derived from an EMBL/GenBank/DDBJ whole genome shotgun (WGS) entry which is preliminary data.</text>
</comment>
<evidence type="ECO:0000259" key="6">
    <source>
        <dbReference type="Pfam" id="PF00852"/>
    </source>
</evidence>
<dbReference type="GO" id="GO:0032580">
    <property type="term" value="C:Golgi cisterna membrane"/>
    <property type="evidence" value="ECO:0007669"/>
    <property type="project" value="UniProtKB-SubCell"/>
</dbReference>
<protein>
    <recommendedName>
        <fullName evidence="5">Fucosyltransferase</fullName>
        <ecNumber evidence="5">2.4.1.-</ecNumber>
    </recommendedName>
</protein>
<dbReference type="SUPFAM" id="SSF53756">
    <property type="entry name" value="UDP-Glycosyltransferase/glycogen phosphorylase"/>
    <property type="match status" value="1"/>
</dbReference>
<evidence type="ECO:0000256" key="5">
    <source>
        <dbReference type="RuleBase" id="RU003832"/>
    </source>
</evidence>
<accession>A0A9P5SI42</accession>
<dbReference type="Gene3D" id="3.40.50.11660">
    <property type="entry name" value="Glycosyl transferase family 10, C-terminal domain"/>
    <property type="match status" value="1"/>
</dbReference>
<feature type="domain" description="Fucosyltransferase C-terminal" evidence="6">
    <location>
        <begin position="133"/>
        <end position="181"/>
    </location>
</feature>
<dbReference type="InterPro" id="IPR001503">
    <property type="entry name" value="Glyco_trans_10"/>
</dbReference>
<keyword evidence="8" id="KW-1185">Reference proteome</keyword>
<dbReference type="Proteomes" id="UP000696485">
    <property type="component" value="Unassembled WGS sequence"/>
</dbReference>
<keyword evidence="4 5" id="KW-0808">Transferase</keyword>
<keyword evidence="3 5" id="KW-0328">Glycosyltransferase</keyword>
<dbReference type="Pfam" id="PF00852">
    <property type="entry name" value="Glyco_transf_10"/>
    <property type="match status" value="1"/>
</dbReference>
<dbReference type="EMBL" id="JAAAUY010000705">
    <property type="protein sequence ID" value="KAF9327060.1"/>
    <property type="molecule type" value="Genomic_DNA"/>
</dbReference>
<dbReference type="InterPro" id="IPR038577">
    <property type="entry name" value="GT10-like_C_sf"/>
</dbReference>
<evidence type="ECO:0000256" key="4">
    <source>
        <dbReference type="ARBA" id="ARBA00022679"/>
    </source>
</evidence>
<keyword evidence="5" id="KW-0472">Membrane</keyword>
<dbReference type="EC" id="2.4.1.-" evidence="5"/>
<gene>
    <name evidence="7" type="ORF">BG006_009598</name>
</gene>
<evidence type="ECO:0000313" key="8">
    <source>
        <dbReference type="Proteomes" id="UP000696485"/>
    </source>
</evidence>
<keyword evidence="5" id="KW-0333">Golgi apparatus</keyword>
<name>A0A9P5SI42_9FUNG</name>
<dbReference type="PANTHER" id="PTHR11929">
    <property type="entry name" value="ALPHA- 1,3 -FUCOSYLTRANSFERASE"/>
    <property type="match status" value="1"/>
</dbReference>
<dbReference type="AlphaFoldDB" id="A0A9P5SI42"/>
<reference evidence="7" key="1">
    <citation type="journal article" date="2020" name="Fungal Divers.">
        <title>Resolving the Mortierellaceae phylogeny through synthesis of multi-gene phylogenetics and phylogenomics.</title>
        <authorList>
            <person name="Vandepol N."/>
            <person name="Liber J."/>
            <person name="Desiro A."/>
            <person name="Na H."/>
            <person name="Kennedy M."/>
            <person name="Barry K."/>
            <person name="Grigoriev I.V."/>
            <person name="Miller A.N."/>
            <person name="O'Donnell K."/>
            <person name="Stajich J.E."/>
            <person name="Bonito G."/>
        </authorList>
    </citation>
    <scope>NUCLEOTIDE SEQUENCE</scope>
    <source>
        <strain evidence="7">NVP1</strain>
    </source>
</reference>
<keyword evidence="5" id="KW-0812">Transmembrane</keyword>
<evidence type="ECO:0000313" key="7">
    <source>
        <dbReference type="EMBL" id="KAF9327060.1"/>
    </source>
</evidence>
<dbReference type="PANTHER" id="PTHR11929:SF194">
    <property type="entry name" value="ALPHA-(1,3)-FUCOSYLTRANSFERASE 10"/>
    <property type="match status" value="1"/>
</dbReference>
<comment type="similarity">
    <text evidence="2 5">Belongs to the glycosyltransferase 10 family.</text>
</comment>
<comment type="pathway">
    <text evidence="1">Protein modification; protein glycosylation.</text>
</comment>
<comment type="subcellular location">
    <subcellularLocation>
        <location evidence="5">Golgi apparatus</location>
        <location evidence="5">Golgi stack membrane</location>
        <topology evidence="5">Single-pass type II membrane protein</topology>
    </subcellularLocation>
</comment>
<organism evidence="7 8">
    <name type="scientific">Podila minutissima</name>
    <dbReference type="NCBI Taxonomy" id="64525"/>
    <lineage>
        <taxon>Eukaryota</taxon>
        <taxon>Fungi</taxon>
        <taxon>Fungi incertae sedis</taxon>
        <taxon>Mucoromycota</taxon>
        <taxon>Mortierellomycotina</taxon>
        <taxon>Mortierellomycetes</taxon>
        <taxon>Mortierellales</taxon>
        <taxon>Mortierellaceae</taxon>
        <taxon>Podila</taxon>
    </lineage>
</organism>
<dbReference type="GO" id="GO:0046920">
    <property type="term" value="F:alpha-(1-&gt;3)-fucosyltransferase activity"/>
    <property type="evidence" value="ECO:0007669"/>
    <property type="project" value="TreeGrafter"/>
</dbReference>